<keyword evidence="1" id="KW-0812">Transmembrane</keyword>
<name>A0A1D1V6A4_RAMVA</name>
<dbReference type="InterPro" id="IPR056769">
    <property type="entry name" value="Piezo_TM1-24"/>
</dbReference>
<evidence type="ECO:0000313" key="3">
    <source>
        <dbReference type="EMBL" id="GAU96285.1"/>
    </source>
</evidence>
<evidence type="ECO:0000313" key="4">
    <source>
        <dbReference type="Proteomes" id="UP000186922"/>
    </source>
</evidence>
<accession>A0A1D1V6A4</accession>
<sequence length="155" mass="17303">MPSCVWATVTEQSACGHPTFPNHSRHKAFFTPIVRIACLSRINLGSDRNGVYRLGDLFLGRLAPVTPSQPGPVTNSALQGTVTIEPPSPHSESSLHKYRVRMVLQYLTRVVAKQSYIISLIAMMAWSVIYYSWLTLYSLYKEIVLTAKCIYSPGL</sequence>
<dbReference type="AlphaFoldDB" id="A0A1D1V6A4"/>
<dbReference type="EMBL" id="BDGG01000003">
    <property type="protein sequence ID" value="GAU96285.1"/>
    <property type="molecule type" value="Genomic_DNA"/>
</dbReference>
<proteinExistence type="predicted"/>
<comment type="caution">
    <text evidence="3">The sequence shown here is derived from an EMBL/GenBank/DDBJ whole genome shotgun (WGS) entry which is preliminary data.</text>
</comment>
<protein>
    <recommendedName>
        <fullName evidence="2">Piezo TM1-24 domain-containing protein</fullName>
    </recommendedName>
</protein>
<gene>
    <name evidence="3" type="primary">RvY_07753-1</name>
    <name evidence="3" type="synonym">RvY_07753.1</name>
    <name evidence="3" type="ORF">RvY_07753</name>
</gene>
<dbReference type="OrthoDB" id="303066at2759"/>
<feature type="domain" description="Piezo TM1-24" evidence="2">
    <location>
        <begin position="92"/>
        <end position="139"/>
    </location>
</feature>
<evidence type="ECO:0000256" key="1">
    <source>
        <dbReference type="SAM" id="Phobius"/>
    </source>
</evidence>
<feature type="transmembrane region" description="Helical" evidence="1">
    <location>
        <begin position="115"/>
        <end position="133"/>
    </location>
</feature>
<dbReference type="Pfam" id="PF24871">
    <property type="entry name" value="Piezo_TM1-24"/>
    <property type="match status" value="1"/>
</dbReference>
<dbReference type="Proteomes" id="UP000186922">
    <property type="component" value="Unassembled WGS sequence"/>
</dbReference>
<reference evidence="3 4" key="1">
    <citation type="journal article" date="2016" name="Nat. Commun.">
        <title>Extremotolerant tardigrade genome and improved radiotolerance of human cultured cells by tardigrade-unique protein.</title>
        <authorList>
            <person name="Hashimoto T."/>
            <person name="Horikawa D.D."/>
            <person name="Saito Y."/>
            <person name="Kuwahara H."/>
            <person name="Kozuka-Hata H."/>
            <person name="Shin-I T."/>
            <person name="Minakuchi Y."/>
            <person name="Ohishi K."/>
            <person name="Motoyama A."/>
            <person name="Aizu T."/>
            <person name="Enomoto A."/>
            <person name="Kondo K."/>
            <person name="Tanaka S."/>
            <person name="Hara Y."/>
            <person name="Koshikawa S."/>
            <person name="Sagara H."/>
            <person name="Miura T."/>
            <person name="Yokobori S."/>
            <person name="Miyagawa K."/>
            <person name="Suzuki Y."/>
            <person name="Kubo T."/>
            <person name="Oyama M."/>
            <person name="Kohara Y."/>
            <person name="Fujiyama A."/>
            <person name="Arakawa K."/>
            <person name="Katayama T."/>
            <person name="Toyoda A."/>
            <person name="Kunieda T."/>
        </authorList>
    </citation>
    <scope>NUCLEOTIDE SEQUENCE [LARGE SCALE GENOMIC DNA]</scope>
    <source>
        <strain evidence="3 4">YOKOZUNA-1</strain>
    </source>
</reference>
<evidence type="ECO:0000259" key="2">
    <source>
        <dbReference type="Pfam" id="PF24871"/>
    </source>
</evidence>
<organism evidence="3 4">
    <name type="scientific">Ramazzottius varieornatus</name>
    <name type="common">Water bear</name>
    <name type="synonym">Tardigrade</name>
    <dbReference type="NCBI Taxonomy" id="947166"/>
    <lineage>
        <taxon>Eukaryota</taxon>
        <taxon>Metazoa</taxon>
        <taxon>Ecdysozoa</taxon>
        <taxon>Tardigrada</taxon>
        <taxon>Eutardigrada</taxon>
        <taxon>Parachela</taxon>
        <taxon>Hypsibioidea</taxon>
        <taxon>Ramazzottiidae</taxon>
        <taxon>Ramazzottius</taxon>
    </lineage>
</organism>
<keyword evidence="4" id="KW-1185">Reference proteome</keyword>
<keyword evidence="1" id="KW-0472">Membrane</keyword>
<keyword evidence="1" id="KW-1133">Transmembrane helix</keyword>